<dbReference type="EMBL" id="JAHRIP010091243">
    <property type="protein sequence ID" value="MEQ2316950.1"/>
    <property type="molecule type" value="Genomic_DNA"/>
</dbReference>
<evidence type="ECO:0000313" key="4">
    <source>
        <dbReference type="Proteomes" id="UP001469553"/>
    </source>
</evidence>
<comment type="caution">
    <text evidence="3">The sequence shown here is derived from an EMBL/GenBank/DDBJ whole genome shotgun (WGS) entry which is preliminary data.</text>
</comment>
<reference evidence="3 4" key="1">
    <citation type="submission" date="2021-06" db="EMBL/GenBank/DDBJ databases">
        <authorList>
            <person name="Palmer J.M."/>
        </authorList>
    </citation>
    <scope>NUCLEOTIDE SEQUENCE [LARGE SCALE GENOMIC DNA]</scope>
    <source>
        <strain evidence="3 4">AS_MEX2019</strain>
        <tissue evidence="3">Muscle</tissue>
    </source>
</reference>
<evidence type="ECO:0000256" key="1">
    <source>
        <dbReference type="RuleBase" id="RU361155"/>
    </source>
</evidence>
<accession>A0ABV1AFI4</accession>
<keyword evidence="4" id="KW-1185">Reference proteome</keyword>
<feature type="domain" description="Sulfotransferase" evidence="2">
    <location>
        <begin position="48"/>
        <end position="82"/>
    </location>
</feature>
<organism evidence="3 4">
    <name type="scientific">Ameca splendens</name>
    <dbReference type="NCBI Taxonomy" id="208324"/>
    <lineage>
        <taxon>Eukaryota</taxon>
        <taxon>Metazoa</taxon>
        <taxon>Chordata</taxon>
        <taxon>Craniata</taxon>
        <taxon>Vertebrata</taxon>
        <taxon>Euteleostomi</taxon>
        <taxon>Actinopterygii</taxon>
        <taxon>Neopterygii</taxon>
        <taxon>Teleostei</taxon>
        <taxon>Neoteleostei</taxon>
        <taxon>Acanthomorphata</taxon>
        <taxon>Ovalentaria</taxon>
        <taxon>Atherinomorphae</taxon>
        <taxon>Cyprinodontiformes</taxon>
        <taxon>Goodeidae</taxon>
        <taxon>Ameca</taxon>
    </lineage>
</organism>
<dbReference type="InterPro" id="IPR000863">
    <property type="entry name" value="Sulfotransferase_dom"/>
</dbReference>
<keyword evidence="1" id="KW-0808">Transferase</keyword>
<evidence type="ECO:0000259" key="2">
    <source>
        <dbReference type="Pfam" id="PF00685"/>
    </source>
</evidence>
<evidence type="ECO:0000313" key="3">
    <source>
        <dbReference type="EMBL" id="MEQ2316950.1"/>
    </source>
</evidence>
<dbReference type="InterPro" id="IPR027417">
    <property type="entry name" value="P-loop_NTPase"/>
</dbReference>
<dbReference type="Gene3D" id="3.40.50.300">
    <property type="entry name" value="P-loop containing nucleotide triphosphate hydrolases"/>
    <property type="match status" value="1"/>
</dbReference>
<sequence>MTKCEKPFAIHCILNIKQIIGITVSTQECCMLNKNVFSLSRVPKFLVLGLDLLNKMDPPRLIKTHLPFQLVPPGFWENKCKVKQDRLVKSRTLQSLLHLLLSQ</sequence>
<comment type="similarity">
    <text evidence="1">Belongs to the sulfotransferase 1 family.</text>
</comment>
<gene>
    <name evidence="3" type="ORF">AMECASPLE_037823</name>
</gene>
<dbReference type="Proteomes" id="UP001469553">
    <property type="component" value="Unassembled WGS sequence"/>
</dbReference>
<dbReference type="EC" id="2.8.2.-" evidence="1"/>
<protein>
    <recommendedName>
        <fullName evidence="1">Sulfotransferase</fullName>
        <ecNumber evidence="1">2.8.2.-</ecNumber>
    </recommendedName>
</protein>
<dbReference type="Pfam" id="PF00685">
    <property type="entry name" value="Sulfotransfer_1"/>
    <property type="match status" value="1"/>
</dbReference>
<proteinExistence type="inferred from homology"/>
<name>A0ABV1AFI4_9TELE</name>
<dbReference type="SUPFAM" id="SSF52540">
    <property type="entry name" value="P-loop containing nucleoside triphosphate hydrolases"/>
    <property type="match status" value="1"/>
</dbReference>